<dbReference type="Proteomes" id="UP000326170">
    <property type="component" value="Chromosome"/>
</dbReference>
<dbReference type="AlphaFoldDB" id="A0A5P9P6Y8"/>
<keyword evidence="2" id="KW-1185">Reference proteome</keyword>
<dbReference type="EMBL" id="CP045488">
    <property type="protein sequence ID" value="QFU83915.1"/>
    <property type="molecule type" value="Genomic_DNA"/>
</dbReference>
<dbReference type="KEGG" id="nas:GCU68_15910"/>
<proteinExistence type="predicted"/>
<accession>A0A5P9P6Y8</accession>
<evidence type="ECO:0000313" key="1">
    <source>
        <dbReference type="EMBL" id="QFU83915.1"/>
    </source>
</evidence>
<dbReference type="GeneID" id="42302560"/>
<reference evidence="1 2" key="1">
    <citation type="journal article" date="2007" name="Int. J. Syst. Evol. Microbiol.">
        <title>Natronorubrum sulfidifaciens sp. nov., an extremely haloalkaliphilic archaeon isolated from Aiding salt lake in Xin-Jiang, China.</title>
        <authorList>
            <person name="Cui H.L."/>
            <person name="Tohty D."/>
            <person name="Liu H.C."/>
            <person name="Liu S.J."/>
            <person name="Oren A."/>
            <person name="Zhou P.J."/>
        </authorList>
    </citation>
    <scope>NUCLEOTIDE SEQUENCE [LARGE SCALE GENOMIC DNA]</scope>
    <source>
        <strain evidence="1 2">7-3</strain>
    </source>
</reference>
<protein>
    <submittedName>
        <fullName evidence="1">Uncharacterized protein</fullName>
    </submittedName>
</protein>
<dbReference type="RefSeq" id="WP_152943245.1">
    <property type="nucleotide sequence ID" value="NZ_CP045488.1"/>
</dbReference>
<organism evidence="1 2">
    <name type="scientific">Natronorubrum aibiense</name>
    <dbReference type="NCBI Taxonomy" id="348826"/>
    <lineage>
        <taxon>Archaea</taxon>
        <taxon>Methanobacteriati</taxon>
        <taxon>Methanobacteriota</taxon>
        <taxon>Stenosarchaea group</taxon>
        <taxon>Halobacteria</taxon>
        <taxon>Halobacteriales</taxon>
        <taxon>Natrialbaceae</taxon>
        <taxon>Natronorubrum</taxon>
    </lineage>
</organism>
<gene>
    <name evidence="1" type="ORF">GCU68_15910</name>
</gene>
<evidence type="ECO:0000313" key="2">
    <source>
        <dbReference type="Proteomes" id="UP000326170"/>
    </source>
</evidence>
<name>A0A5P9P6Y8_9EURY</name>
<sequence>MGASGDLNRSELIDAGADSDVLENVSDPESSLVALAFESARNTILVWIKKSHLVTAKLTCKPTDRARVARTLTERAVDHSAIHSN</sequence>